<evidence type="ECO:0000313" key="3">
    <source>
        <dbReference type="Proteomes" id="UP001174936"/>
    </source>
</evidence>
<proteinExistence type="predicted"/>
<dbReference type="Proteomes" id="UP001174936">
    <property type="component" value="Unassembled WGS sequence"/>
</dbReference>
<evidence type="ECO:0000313" key="2">
    <source>
        <dbReference type="EMBL" id="KAK0655985.1"/>
    </source>
</evidence>
<protein>
    <submittedName>
        <fullName evidence="2">Uncharacterized protein</fullName>
    </submittedName>
</protein>
<reference evidence="2" key="1">
    <citation type="submission" date="2023-06" db="EMBL/GenBank/DDBJ databases">
        <title>Genome-scale phylogeny and comparative genomics of the fungal order Sordariales.</title>
        <authorList>
            <consortium name="Lawrence Berkeley National Laboratory"/>
            <person name="Hensen N."/>
            <person name="Bonometti L."/>
            <person name="Westerberg I."/>
            <person name="Brannstrom I.O."/>
            <person name="Guillou S."/>
            <person name="Cros-Aarteil S."/>
            <person name="Calhoun S."/>
            <person name="Haridas S."/>
            <person name="Kuo A."/>
            <person name="Mondo S."/>
            <person name="Pangilinan J."/>
            <person name="Riley R."/>
            <person name="Labutti K."/>
            <person name="Andreopoulos B."/>
            <person name="Lipzen A."/>
            <person name="Chen C."/>
            <person name="Yanf M."/>
            <person name="Daum C."/>
            <person name="Ng V."/>
            <person name="Clum A."/>
            <person name="Steindorff A."/>
            <person name="Ohm R."/>
            <person name="Martin F."/>
            <person name="Silar P."/>
            <person name="Natvig D."/>
            <person name="Lalanne C."/>
            <person name="Gautier V."/>
            <person name="Ament-Velasquez S.L."/>
            <person name="Kruys A."/>
            <person name="Hutchinson M.I."/>
            <person name="Powell A.J."/>
            <person name="Barry K."/>
            <person name="Miller A.N."/>
            <person name="Grigoriev I.V."/>
            <person name="Debuchy R."/>
            <person name="Gladieux P."/>
            <person name="Thoren M.H."/>
            <person name="Johannesson H."/>
        </authorList>
    </citation>
    <scope>NUCLEOTIDE SEQUENCE</scope>
    <source>
        <strain evidence="2">SMH2532-1</strain>
    </source>
</reference>
<gene>
    <name evidence="2" type="ORF">B0T16DRAFT_24290</name>
</gene>
<comment type="caution">
    <text evidence="2">The sequence shown here is derived from an EMBL/GenBank/DDBJ whole genome shotgun (WGS) entry which is preliminary data.</text>
</comment>
<dbReference type="EMBL" id="JAULSV010000001">
    <property type="protein sequence ID" value="KAK0655985.1"/>
    <property type="molecule type" value="Genomic_DNA"/>
</dbReference>
<keyword evidence="3" id="KW-1185">Reference proteome</keyword>
<feature type="region of interest" description="Disordered" evidence="1">
    <location>
        <begin position="25"/>
        <end position="52"/>
    </location>
</feature>
<accession>A0AA40CY78</accession>
<dbReference type="AlphaFoldDB" id="A0AA40CY78"/>
<sequence length="278" mass="30519">MSHIPAPPVTFKSITLSSRLWNHRSGQQLGPLPKRPITARSRAAAATNNRSTTGSLSLAQSRLLRAVFQSPPLLSGRCWIAALQLVAENAKSAKMWRNVSTCSSTFLLSPHLAQRNLNLHLGGNRNSDEPSRKKKIRAKCGLEAPVGRRMDFLGSVPVDATRGGAPRGRMGKVDSRKFGMARLLVPSISMVEEYRKGLQPVIQLLGRLSPRTPDCQPLGWCQQCPSDLGRLGRICRGPRGFAPRRRVAKSQTESDERTRAGSGDTDQRKVKLVAVLEF</sequence>
<feature type="compositionally biased region" description="Basic and acidic residues" evidence="1">
    <location>
        <begin position="252"/>
        <end position="266"/>
    </location>
</feature>
<name>A0AA40CY78_9PEZI</name>
<feature type="region of interest" description="Disordered" evidence="1">
    <location>
        <begin position="242"/>
        <end position="266"/>
    </location>
</feature>
<organism evidence="2 3">
    <name type="scientific">Cercophora newfieldiana</name>
    <dbReference type="NCBI Taxonomy" id="92897"/>
    <lineage>
        <taxon>Eukaryota</taxon>
        <taxon>Fungi</taxon>
        <taxon>Dikarya</taxon>
        <taxon>Ascomycota</taxon>
        <taxon>Pezizomycotina</taxon>
        <taxon>Sordariomycetes</taxon>
        <taxon>Sordariomycetidae</taxon>
        <taxon>Sordariales</taxon>
        <taxon>Lasiosphaeriaceae</taxon>
        <taxon>Cercophora</taxon>
    </lineage>
</organism>
<evidence type="ECO:0000256" key="1">
    <source>
        <dbReference type="SAM" id="MobiDB-lite"/>
    </source>
</evidence>
<feature type="compositionally biased region" description="Low complexity" evidence="1">
    <location>
        <begin position="38"/>
        <end position="52"/>
    </location>
</feature>